<accession>A0A6C2UPH3</accession>
<dbReference type="GO" id="GO:0004803">
    <property type="term" value="F:transposase activity"/>
    <property type="evidence" value="ECO:0007669"/>
    <property type="project" value="InterPro"/>
</dbReference>
<dbReference type="InterPro" id="IPR002686">
    <property type="entry name" value="Transposase_17"/>
</dbReference>
<dbReference type="AlphaFoldDB" id="A0A6C2UPH3"/>
<proteinExistence type="predicted"/>
<dbReference type="Gene3D" id="3.30.70.1290">
    <property type="entry name" value="Transposase IS200-like"/>
    <property type="match status" value="1"/>
</dbReference>
<dbReference type="GO" id="GO:0003677">
    <property type="term" value="F:DNA binding"/>
    <property type="evidence" value="ECO:0007669"/>
    <property type="project" value="InterPro"/>
</dbReference>
<dbReference type="GO" id="GO:0006313">
    <property type="term" value="P:DNA transposition"/>
    <property type="evidence" value="ECO:0007669"/>
    <property type="project" value="InterPro"/>
</dbReference>
<dbReference type="SMART" id="SM01321">
    <property type="entry name" value="Y1_Tnp"/>
    <property type="match status" value="1"/>
</dbReference>
<evidence type="ECO:0000313" key="3">
    <source>
        <dbReference type="Proteomes" id="UP000346198"/>
    </source>
</evidence>
<name>A0A6C2UPH3_9BACT</name>
<organism evidence="2 3">
    <name type="scientific">Pontiella sulfatireligans</name>
    <dbReference type="NCBI Taxonomy" id="2750658"/>
    <lineage>
        <taxon>Bacteria</taxon>
        <taxon>Pseudomonadati</taxon>
        <taxon>Kiritimatiellota</taxon>
        <taxon>Kiritimatiellia</taxon>
        <taxon>Kiritimatiellales</taxon>
        <taxon>Pontiellaceae</taxon>
        <taxon>Pontiella</taxon>
    </lineage>
</organism>
<sequence>MSTYTQILYHIVFATKNREPVLTKDRRDDLYKYIWGIAQKRDCHLYRIGGIEDHVHLLASLHPSVALADLVKEIKIASVSWIKTEHVFADFGYWQNGYGAFTCSVGSKDRIIEYIKGQEQHHTKESSPEELRRLLSEANIEYEQKYFE</sequence>
<evidence type="ECO:0000313" key="2">
    <source>
        <dbReference type="EMBL" id="VGO21214.1"/>
    </source>
</evidence>
<evidence type="ECO:0000259" key="1">
    <source>
        <dbReference type="SMART" id="SM01321"/>
    </source>
</evidence>
<feature type="domain" description="Transposase IS200-like" evidence="1">
    <location>
        <begin position="4"/>
        <end position="118"/>
    </location>
</feature>
<reference evidence="2 3" key="1">
    <citation type="submission" date="2019-04" db="EMBL/GenBank/DDBJ databases">
        <authorList>
            <person name="Van Vliet M D."/>
        </authorList>
    </citation>
    <scope>NUCLEOTIDE SEQUENCE [LARGE SCALE GENOMIC DNA]</scope>
    <source>
        <strain evidence="2 3">F21</strain>
    </source>
</reference>
<dbReference type="PANTHER" id="PTHR33360">
    <property type="entry name" value="TRANSPOSASE FOR INSERTION SEQUENCE ELEMENT IS200"/>
    <property type="match status" value="1"/>
</dbReference>
<protein>
    <recommendedName>
        <fullName evidence="1">Transposase IS200-like domain-containing protein</fullName>
    </recommendedName>
</protein>
<gene>
    <name evidence="2" type="ORF">SCARR_03286</name>
</gene>
<keyword evidence="3" id="KW-1185">Reference proteome</keyword>
<dbReference type="RefSeq" id="WP_136062697.1">
    <property type="nucleotide sequence ID" value="NZ_CAAHFH010000002.1"/>
</dbReference>
<dbReference type="Proteomes" id="UP000346198">
    <property type="component" value="Unassembled WGS sequence"/>
</dbReference>
<dbReference type="PANTHER" id="PTHR33360:SF2">
    <property type="entry name" value="TRANSPOSASE FOR INSERTION SEQUENCE ELEMENT IS200"/>
    <property type="match status" value="1"/>
</dbReference>
<dbReference type="Pfam" id="PF01797">
    <property type="entry name" value="Y1_Tnp"/>
    <property type="match status" value="1"/>
</dbReference>
<dbReference type="InterPro" id="IPR036515">
    <property type="entry name" value="Transposase_17_sf"/>
</dbReference>
<dbReference type="SUPFAM" id="SSF143422">
    <property type="entry name" value="Transposase IS200-like"/>
    <property type="match status" value="1"/>
</dbReference>
<dbReference type="EMBL" id="CAAHFH010000002">
    <property type="protein sequence ID" value="VGO21214.1"/>
    <property type="molecule type" value="Genomic_DNA"/>
</dbReference>
<dbReference type="NCBIfam" id="NF033573">
    <property type="entry name" value="transpos_IS200"/>
    <property type="match status" value="1"/>
</dbReference>